<dbReference type="InterPro" id="IPR011990">
    <property type="entry name" value="TPR-like_helical_dom_sf"/>
</dbReference>
<dbReference type="AlphaFoldDB" id="A0A1T4WMZ3"/>
<dbReference type="InterPro" id="IPR051685">
    <property type="entry name" value="Ycf3/AcsC/BcsC/TPR_MFPF"/>
</dbReference>
<dbReference type="InterPro" id="IPR019734">
    <property type="entry name" value="TPR_rpt"/>
</dbReference>
<feature type="repeat" description="TPR" evidence="3">
    <location>
        <begin position="33"/>
        <end position="66"/>
    </location>
</feature>
<dbReference type="RefSeq" id="WP_078922361.1">
    <property type="nucleotide sequence ID" value="NZ_FUYB01000007.1"/>
</dbReference>
<dbReference type="STRING" id="92487.SAMN02745130_01895"/>
<dbReference type="PANTHER" id="PTHR44943">
    <property type="entry name" value="CELLULOSE SYNTHASE OPERON PROTEIN C"/>
    <property type="match status" value="1"/>
</dbReference>
<gene>
    <name evidence="5" type="ORF">SAMN02745130_01895</name>
</gene>
<dbReference type="SMART" id="SM00028">
    <property type="entry name" value="TPR"/>
    <property type="match status" value="5"/>
</dbReference>
<dbReference type="Pfam" id="PF14559">
    <property type="entry name" value="TPR_19"/>
    <property type="match status" value="1"/>
</dbReference>
<feature type="chain" id="PRO_5012798075" evidence="4">
    <location>
        <begin position="22"/>
        <end position="245"/>
    </location>
</feature>
<dbReference type="InterPro" id="IPR013360">
    <property type="entry name" value="Pilus_4_PilW"/>
</dbReference>
<feature type="signal peptide" evidence="4">
    <location>
        <begin position="1"/>
        <end position="21"/>
    </location>
</feature>
<evidence type="ECO:0000256" key="2">
    <source>
        <dbReference type="ARBA" id="ARBA00022803"/>
    </source>
</evidence>
<evidence type="ECO:0000313" key="5">
    <source>
        <dbReference type="EMBL" id="SKA78589.1"/>
    </source>
</evidence>
<keyword evidence="4" id="KW-0732">Signal</keyword>
<organism evidence="5 6">
    <name type="scientific">Thiothrix eikelboomii</name>
    <dbReference type="NCBI Taxonomy" id="92487"/>
    <lineage>
        <taxon>Bacteria</taxon>
        <taxon>Pseudomonadati</taxon>
        <taxon>Pseudomonadota</taxon>
        <taxon>Gammaproteobacteria</taxon>
        <taxon>Thiotrichales</taxon>
        <taxon>Thiotrichaceae</taxon>
        <taxon>Thiothrix</taxon>
    </lineage>
</organism>
<evidence type="ECO:0000256" key="1">
    <source>
        <dbReference type="ARBA" id="ARBA00022737"/>
    </source>
</evidence>
<protein>
    <submittedName>
        <fullName evidence="5">Type IV pilus assembly protein PilF</fullName>
    </submittedName>
</protein>
<dbReference type="SUPFAM" id="SSF48452">
    <property type="entry name" value="TPR-like"/>
    <property type="match status" value="1"/>
</dbReference>
<reference evidence="5 6" key="1">
    <citation type="submission" date="2017-02" db="EMBL/GenBank/DDBJ databases">
        <authorList>
            <person name="Peterson S.W."/>
        </authorList>
    </citation>
    <scope>NUCLEOTIDE SEQUENCE [LARGE SCALE GENOMIC DNA]</scope>
    <source>
        <strain evidence="5 6">ATCC 49788</strain>
    </source>
</reference>
<keyword evidence="6" id="KW-1185">Reference proteome</keyword>
<dbReference type="Proteomes" id="UP000190460">
    <property type="component" value="Unassembled WGS sequence"/>
</dbReference>
<dbReference type="Gene3D" id="1.25.40.10">
    <property type="entry name" value="Tetratricopeptide repeat domain"/>
    <property type="match status" value="1"/>
</dbReference>
<evidence type="ECO:0000313" key="6">
    <source>
        <dbReference type="Proteomes" id="UP000190460"/>
    </source>
</evidence>
<dbReference type="PROSITE" id="PS51257">
    <property type="entry name" value="PROKAR_LIPOPROTEIN"/>
    <property type="match status" value="1"/>
</dbReference>
<accession>A0A1T4WMZ3</accession>
<sequence>MRITTKSLAVLLLAAALSACASTTKGPSKKETAEYYSQLGVGYLQKNRLELAQENLAKALRINRDSKDALHYSALLEERLGNMQQASALFKRAMQLDGKNPELLNNYGSHLCKQGNYQAAITAFKAAIKNPLYQTPEFAYTNAGICLQKAKIPQQAEGYYRKALEHNPQFSLALYQMAELEYARGENAKAQAFLYRYNERAQSTAETLLLCYKINQALNDLTAAEQCATQLIAHFPNSAEAKQIN</sequence>
<dbReference type="PANTHER" id="PTHR44943:SF8">
    <property type="entry name" value="TPR REPEAT-CONTAINING PROTEIN MJ0263"/>
    <property type="match status" value="1"/>
</dbReference>
<proteinExistence type="predicted"/>
<dbReference type="PROSITE" id="PS50005">
    <property type="entry name" value="TPR"/>
    <property type="match status" value="1"/>
</dbReference>
<evidence type="ECO:0000256" key="4">
    <source>
        <dbReference type="SAM" id="SignalP"/>
    </source>
</evidence>
<dbReference type="NCBIfam" id="TIGR02521">
    <property type="entry name" value="type_IV_pilW"/>
    <property type="match status" value="1"/>
</dbReference>
<dbReference type="OrthoDB" id="9814042at2"/>
<keyword evidence="2 3" id="KW-0802">TPR repeat</keyword>
<dbReference type="Pfam" id="PF13181">
    <property type="entry name" value="TPR_8"/>
    <property type="match status" value="1"/>
</dbReference>
<keyword evidence="1" id="KW-0677">Repeat</keyword>
<dbReference type="EMBL" id="FUYB01000007">
    <property type="protein sequence ID" value="SKA78589.1"/>
    <property type="molecule type" value="Genomic_DNA"/>
</dbReference>
<evidence type="ECO:0000256" key="3">
    <source>
        <dbReference type="PROSITE-ProRule" id="PRU00339"/>
    </source>
</evidence>
<name>A0A1T4WMZ3_9GAMM</name>